<dbReference type="EMBL" id="DXHL01000021">
    <property type="protein sequence ID" value="HIW10804.1"/>
    <property type="molecule type" value="Genomic_DNA"/>
</dbReference>
<organism evidence="2 3">
    <name type="scientific">Candidatus Rikenella faecigallinarum</name>
    <dbReference type="NCBI Taxonomy" id="2838745"/>
    <lineage>
        <taxon>Bacteria</taxon>
        <taxon>Pseudomonadati</taxon>
        <taxon>Bacteroidota</taxon>
        <taxon>Bacteroidia</taxon>
        <taxon>Bacteroidales</taxon>
        <taxon>Rikenellaceae</taxon>
        <taxon>Rikenella</taxon>
    </lineage>
</organism>
<feature type="region of interest" description="Disordered" evidence="1">
    <location>
        <begin position="93"/>
        <end position="131"/>
    </location>
</feature>
<dbReference type="AlphaFoldDB" id="A0A9D1TZ01"/>
<evidence type="ECO:0000313" key="2">
    <source>
        <dbReference type="EMBL" id="HIW10804.1"/>
    </source>
</evidence>
<accession>A0A9D1TZ01</accession>
<name>A0A9D1TZ01_9BACT</name>
<evidence type="ECO:0000313" key="3">
    <source>
        <dbReference type="Proteomes" id="UP000823926"/>
    </source>
</evidence>
<evidence type="ECO:0000256" key="1">
    <source>
        <dbReference type="SAM" id="MobiDB-lite"/>
    </source>
</evidence>
<reference evidence="2" key="2">
    <citation type="submission" date="2021-04" db="EMBL/GenBank/DDBJ databases">
        <authorList>
            <person name="Gilroy R."/>
        </authorList>
    </citation>
    <scope>NUCLEOTIDE SEQUENCE</scope>
    <source>
        <strain evidence="2">ChiBcec15-1070</strain>
    </source>
</reference>
<sequence length="131" mass="14285">MMNPVSAQLKSVEKLEREYRKAAKLAIAAEPPNLTAHITAIKGLERCLILKIKFNLFSSQATPLPDTQLATVDLEKLSDSALDELEAALVPLNNLQSSPVTPHDTPSCPEIPPKTKTLPKKYPKTKSPSSN</sequence>
<dbReference type="Proteomes" id="UP000823926">
    <property type="component" value="Unassembled WGS sequence"/>
</dbReference>
<gene>
    <name evidence="2" type="ORF">H9888_04800</name>
</gene>
<proteinExistence type="predicted"/>
<comment type="caution">
    <text evidence="2">The sequence shown here is derived from an EMBL/GenBank/DDBJ whole genome shotgun (WGS) entry which is preliminary data.</text>
</comment>
<protein>
    <submittedName>
        <fullName evidence="2">Uncharacterized protein</fullName>
    </submittedName>
</protein>
<reference evidence="2" key="1">
    <citation type="journal article" date="2021" name="PeerJ">
        <title>Extensive microbial diversity within the chicken gut microbiome revealed by metagenomics and culture.</title>
        <authorList>
            <person name="Gilroy R."/>
            <person name="Ravi A."/>
            <person name="Getino M."/>
            <person name="Pursley I."/>
            <person name="Horton D.L."/>
            <person name="Alikhan N.F."/>
            <person name="Baker D."/>
            <person name="Gharbi K."/>
            <person name="Hall N."/>
            <person name="Watson M."/>
            <person name="Adriaenssens E.M."/>
            <person name="Foster-Nyarko E."/>
            <person name="Jarju S."/>
            <person name="Secka A."/>
            <person name="Antonio M."/>
            <person name="Oren A."/>
            <person name="Chaudhuri R.R."/>
            <person name="La Ragione R."/>
            <person name="Hildebrand F."/>
            <person name="Pallen M.J."/>
        </authorList>
    </citation>
    <scope>NUCLEOTIDE SEQUENCE</scope>
    <source>
        <strain evidence="2">ChiBcec15-1070</strain>
    </source>
</reference>